<dbReference type="AlphaFoldDB" id="A0A830DFD9"/>
<name>A0A830DFD9_9LAMI</name>
<evidence type="ECO:0000256" key="2">
    <source>
        <dbReference type="SAM" id="Phobius"/>
    </source>
</evidence>
<sequence length="245" mass="26906">MPTISGRSWSERSLPLDKSKCSLEEYLDLRSQGYGTNETGTGRNPMIGEETETEKGENLVNALTIDRGIATIEMIGTTKTATELGTKKETVVEIVTVREIEPATTIVAETVAAITIVIEVGIVPVIAIVRWKERETRITKAMVVTEGVLGTESTIMSGMIVLIMGMDIMITMNIKAGVNMPIRVGRVIMTGIENPAVIMIGMNKWMRMVMVVMMNELHPNRGMSGVRIGRVLVIMSIKLLSKKVR</sequence>
<keyword evidence="2" id="KW-0472">Membrane</keyword>
<gene>
    <name evidence="3" type="ORF">PHJA_002810400</name>
</gene>
<evidence type="ECO:0000313" key="3">
    <source>
        <dbReference type="EMBL" id="GFQ06664.1"/>
    </source>
</evidence>
<feature type="compositionally biased region" description="Polar residues" evidence="1">
    <location>
        <begin position="33"/>
        <end position="42"/>
    </location>
</feature>
<reference evidence="3" key="1">
    <citation type="submission" date="2020-07" db="EMBL/GenBank/DDBJ databases">
        <title>Ethylene signaling mediates host invasion by parasitic plants.</title>
        <authorList>
            <person name="Yoshida S."/>
        </authorList>
    </citation>
    <scope>NUCLEOTIDE SEQUENCE</scope>
    <source>
        <strain evidence="3">Okayama</strain>
    </source>
</reference>
<keyword evidence="4" id="KW-1185">Reference proteome</keyword>
<feature type="transmembrane region" description="Helical" evidence="2">
    <location>
        <begin position="106"/>
        <end position="129"/>
    </location>
</feature>
<accession>A0A830DFD9</accession>
<feature type="transmembrane region" description="Helical" evidence="2">
    <location>
        <begin position="149"/>
        <end position="172"/>
    </location>
</feature>
<evidence type="ECO:0000313" key="4">
    <source>
        <dbReference type="Proteomes" id="UP000653305"/>
    </source>
</evidence>
<proteinExistence type="predicted"/>
<keyword evidence="2" id="KW-0812">Transmembrane</keyword>
<feature type="region of interest" description="Disordered" evidence="1">
    <location>
        <begin position="32"/>
        <end position="52"/>
    </location>
</feature>
<dbReference type="EMBL" id="BMAC01001283">
    <property type="protein sequence ID" value="GFQ06664.1"/>
    <property type="molecule type" value="Genomic_DNA"/>
</dbReference>
<organism evidence="3 4">
    <name type="scientific">Phtheirospermum japonicum</name>
    <dbReference type="NCBI Taxonomy" id="374723"/>
    <lineage>
        <taxon>Eukaryota</taxon>
        <taxon>Viridiplantae</taxon>
        <taxon>Streptophyta</taxon>
        <taxon>Embryophyta</taxon>
        <taxon>Tracheophyta</taxon>
        <taxon>Spermatophyta</taxon>
        <taxon>Magnoliopsida</taxon>
        <taxon>eudicotyledons</taxon>
        <taxon>Gunneridae</taxon>
        <taxon>Pentapetalae</taxon>
        <taxon>asterids</taxon>
        <taxon>lamiids</taxon>
        <taxon>Lamiales</taxon>
        <taxon>Orobanchaceae</taxon>
        <taxon>Orobanchaceae incertae sedis</taxon>
        <taxon>Phtheirospermum</taxon>
    </lineage>
</organism>
<dbReference type="Proteomes" id="UP000653305">
    <property type="component" value="Unassembled WGS sequence"/>
</dbReference>
<protein>
    <submittedName>
        <fullName evidence="3">Uncharacterized protein</fullName>
    </submittedName>
</protein>
<keyword evidence="2" id="KW-1133">Transmembrane helix</keyword>
<evidence type="ECO:0000256" key="1">
    <source>
        <dbReference type="SAM" id="MobiDB-lite"/>
    </source>
</evidence>
<feature type="transmembrane region" description="Helical" evidence="2">
    <location>
        <begin position="184"/>
        <end position="202"/>
    </location>
</feature>
<comment type="caution">
    <text evidence="3">The sequence shown here is derived from an EMBL/GenBank/DDBJ whole genome shotgun (WGS) entry which is preliminary data.</text>
</comment>